<sequence length="84" mass="9593">MRDVIDIRQGTGYQYVSLSRDRELRGRPIEIFHGYSSLAAAAAAVGEDFRERENWILRWRFGVFKSTGESESKIGRRVSAARVS</sequence>
<name>A0AAD6RS18_9ROSI</name>
<dbReference type="AlphaFoldDB" id="A0AAD6RS18"/>
<evidence type="ECO:0000313" key="2">
    <source>
        <dbReference type="Proteomes" id="UP001164929"/>
    </source>
</evidence>
<dbReference type="EMBL" id="JAQIZT010000001">
    <property type="protein sequence ID" value="KAJ7013661.1"/>
    <property type="molecule type" value="Genomic_DNA"/>
</dbReference>
<evidence type="ECO:0000313" key="1">
    <source>
        <dbReference type="EMBL" id="KAJ7013661.1"/>
    </source>
</evidence>
<comment type="caution">
    <text evidence="1">The sequence shown here is derived from an EMBL/GenBank/DDBJ whole genome shotgun (WGS) entry which is preliminary data.</text>
</comment>
<reference evidence="1 2" key="1">
    <citation type="journal article" date="2023" name="Mol. Ecol. Resour.">
        <title>Chromosome-level genome assembly of a triploid poplar Populus alba 'Berolinensis'.</title>
        <authorList>
            <person name="Chen S."/>
            <person name="Yu Y."/>
            <person name="Wang X."/>
            <person name="Wang S."/>
            <person name="Zhang T."/>
            <person name="Zhou Y."/>
            <person name="He R."/>
            <person name="Meng N."/>
            <person name="Wang Y."/>
            <person name="Liu W."/>
            <person name="Liu Z."/>
            <person name="Liu J."/>
            <person name="Guo Q."/>
            <person name="Huang H."/>
            <person name="Sederoff R.R."/>
            <person name="Wang G."/>
            <person name="Qu G."/>
            <person name="Chen S."/>
        </authorList>
    </citation>
    <scope>NUCLEOTIDE SEQUENCE [LARGE SCALE GENOMIC DNA]</scope>
    <source>
        <strain evidence="1">SC-2020</strain>
    </source>
</reference>
<gene>
    <name evidence="1" type="ORF">NC653_003339</name>
</gene>
<keyword evidence="2" id="KW-1185">Reference proteome</keyword>
<protein>
    <submittedName>
        <fullName evidence="1">Uncharacterized protein</fullName>
    </submittedName>
</protein>
<dbReference type="Proteomes" id="UP001164929">
    <property type="component" value="Chromosome 1"/>
</dbReference>
<proteinExistence type="predicted"/>
<organism evidence="1 2">
    <name type="scientific">Populus alba x Populus x berolinensis</name>
    <dbReference type="NCBI Taxonomy" id="444605"/>
    <lineage>
        <taxon>Eukaryota</taxon>
        <taxon>Viridiplantae</taxon>
        <taxon>Streptophyta</taxon>
        <taxon>Embryophyta</taxon>
        <taxon>Tracheophyta</taxon>
        <taxon>Spermatophyta</taxon>
        <taxon>Magnoliopsida</taxon>
        <taxon>eudicotyledons</taxon>
        <taxon>Gunneridae</taxon>
        <taxon>Pentapetalae</taxon>
        <taxon>rosids</taxon>
        <taxon>fabids</taxon>
        <taxon>Malpighiales</taxon>
        <taxon>Salicaceae</taxon>
        <taxon>Saliceae</taxon>
        <taxon>Populus</taxon>
    </lineage>
</organism>
<accession>A0AAD6RS18</accession>